<feature type="region of interest" description="Disordered" evidence="1">
    <location>
        <begin position="46"/>
        <end position="192"/>
    </location>
</feature>
<evidence type="ECO:0000313" key="4">
    <source>
        <dbReference type="Proteomes" id="UP000609651"/>
    </source>
</evidence>
<proteinExistence type="predicted"/>
<dbReference type="RefSeq" id="WP_171183688.1">
    <property type="nucleotide sequence ID" value="NZ_WTPX01000011.1"/>
</dbReference>
<feature type="compositionally biased region" description="Basic and acidic residues" evidence="1">
    <location>
        <begin position="145"/>
        <end position="160"/>
    </location>
</feature>
<feature type="compositionally biased region" description="Pro residues" evidence="1">
    <location>
        <begin position="161"/>
        <end position="170"/>
    </location>
</feature>
<accession>A0ABX1VBB5</accession>
<feature type="region of interest" description="Disordered" evidence="1">
    <location>
        <begin position="291"/>
        <end position="315"/>
    </location>
</feature>
<evidence type="ECO:0000256" key="1">
    <source>
        <dbReference type="SAM" id="MobiDB-lite"/>
    </source>
</evidence>
<keyword evidence="2" id="KW-1133">Transmembrane helix</keyword>
<keyword evidence="2" id="KW-0472">Membrane</keyword>
<dbReference type="EMBL" id="WTPX01000011">
    <property type="protein sequence ID" value="NNJ24587.1"/>
    <property type="molecule type" value="Genomic_DNA"/>
</dbReference>
<protein>
    <submittedName>
        <fullName evidence="3">Uncharacterized protein</fullName>
    </submittedName>
</protein>
<feature type="compositionally biased region" description="Basic and acidic residues" evidence="1">
    <location>
        <begin position="174"/>
        <end position="183"/>
    </location>
</feature>
<organism evidence="3 4">
    <name type="scientific">Alienimonas chondri</name>
    <dbReference type="NCBI Taxonomy" id="2681879"/>
    <lineage>
        <taxon>Bacteria</taxon>
        <taxon>Pseudomonadati</taxon>
        <taxon>Planctomycetota</taxon>
        <taxon>Planctomycetia</taxon>
        <taxon>Planctomycetales</taxon>
        <taxon>Planctomycetaceae</taxon>
        <taxon>Alienimonas</taxon>
    </lineage>
</organism>
<keyword evidence="2" id="KW-0812">Transmembrane</keyword>
<evidence type="ECO:0000256" key="2">
    <source>
        <dbReference type="SAM" id="Phobius"/>
    </source>
</evidence>
<gene>
    <name evidence="3" type="ORF">LzC2_06450</name>
</gene>
<name>A0ABX1VBB5_9PLAN</name>
<feature type="compositionally biased region" description="Gly residues" evidence="1">
    <location>
        <begin position="56"/>
        <end position="65"/>
    </location>
</feature>
<reference evidence="3 4" key="1">
    <citation type="journal article" date="2020" name="Syst. Appl. Microbiol.">
        <title>Alienimonas chondri sp. nov., a novel planctomycete isolated from the biofilm of the red alga Chondrus crispus.</title>
        <authorList>
            <person name="Vitorino I."/>
            <person name="Albuquerque L."/>
            <person name="Wiegand S."/>
            <person name="Kallscheuer N."/>
            <person name="da Costa M.S."/>
            <person name="Lobo-da-Cunha A."/>
            <person name="Jogler C."/>
            <person name="Lage O.M."/>
        </authorList>
    </citation>
    <scope>NUCLEOTIDE SEQUENCE [LARGE SCALE GENOMIC DNA]</scope>
    <source>
        <strain evidence="3 4">LzC2</strain>
    </source>
</reference>
<evidence type="ECO:0000313" key="3">
    <source>
        <dbReference type="EMBL" id="NNJ24587.1"/>
    </source>
</evidence>
<comment type="caution">
    <text evidence="3">The sequence shown here is derived from an EMBL/GenBank/DDBJ whole genome shotgun (WGS) entry which is preliminary data.</text>
</comment>
<dbReference type="Proteomes" id="UP000609651">
    <property type="component" value="Unassembled WGS sequence"/>
</dbReference>
<sequence length="315" mass="34020">MIAVPPAAVAFGLPPLGAVGAETLISIAVLLMGVVGWVVQMAQQGKANNAARRPNAGGGNRAAGGGDEKLRDEIDSFLQEVAGRRNQNRPANRPEAAAKRRGPIDPFEEPPQRRRPPREPAVREPVGGQRPGSSEVPDFLRPANRRTEQSDRRPADRPERQPVPAPPPPKPPKKRADLRDRKLSRLSKKNLGGELREHVERYMAVEQSDLARQHVQVKDRLTKAERELSSLKSRLADPNDSTRLAGSSPGAMDPARLRALLSDPAGVQEAIVVNELLSKPLATRYQRDTLLGAGRRHVDPANVGAGSPDASTSLG</sequence>
<keyword evidence="4" id="KW-1185">Reference proteome</keyword>
<feature type="region of interest" description="Disordered" evidence="1">
    <location>
        <begin position="229"/>
        <end position="251"/>
    </location>
</feature>
<feature type="transmembrane region" description="Helical" evidence="2">
    <location>
        <begin position="16"/>
        <end position="39"/>
    </location>
</feature>